<keyword evidence="5" id="KW-1185">Reference proteome</keyword>
<dbReference type="GO" id="GO:0000166">
    <property type="term" value="F:nucleotide binding"/>
    <property type="evidence" value="ECO:0007669"/>
    <property type="project" value="InterPro"/>
</dbReference>
<dbReference type="AlphaFoldDB" id="A0A543AUV3"/>
<dbReference type="GO" id="GO:0016491">
    <property type="term" value="F:oxidoreductase activity"/>
    <property type="evidence" value="ECO:0007669"/>
    <property type="project" value="UniProtKB-KW"/>
</dbReference>
<evidence type="ECO:0000259" key="2">
    <source>
        <dbReference type="Pfam" id="PF01408"/>
    </source>
</evidence>
<dbReference type="Proteomes" id="UP000317043">
    <property type="component" value="Unassembled WGS sequence"/>
</dbReference>
<dbReference type="RefSeq" id="WP_142037641.1">
    <property type="nucleotide sequence ID" value="NZ_JBHTGS010000001.1"/>
</dbReference>
<organism evidence="4 5">
    <name type="scientific">Stackebrandtia endophytica</name>
    <dbReference type="NCBI Taxonomy" id="1496996"/>
    <lineage>
        <taxon>Bacteria</taxon>
        <taxon>Bacillati</taxon>
        <taxon>Actinomycetota</taxon>
        <taxon>Actinomycetes</taxon>
        <taxon>Glycomycetales</taxon>
        <taxon>Glycomycetaceae</taxon>
        <taxon>Stackebrandtia</taxon>
    </lineage>
</organism>
<dbReference type="InterPro" id="IPR000683">
    <property type="entry name" value="Gfo/Idh/MocA-like_OxRdtase_N"/>
</dbReference>
<evidence type="ECO:0000313" key="5">
    <source>
        <dbReference type="Proteomes" id="UP000317043"/>
    </source>
</evidence>
<dbReference type="Gene3D" id="3.30.360.10">
    <property type="entry name" value="Dihydrodipicolinate Reductase, domain 2"/>
    <property type="match status" value="1"/>
</dbReference>
<dbReference type="PANTHER" id="PTHR43818">
    <property type="entry name" value="BCDNA.GH03377"/>
    <property type="match status" value="1"/>
</dbReference>
<dbReference type="InParanoid" id="A0A543AUV3"/>
<reference evidence="4 5" key="1">
    <citation type="submission" date="2019-06" db="EMBL/GenBank/DDBJ databases">
        <title>Sequencing the genomes of 1000 actinobacteria strains.</title>
        <authorList>
            <person name="Klenk H.-P."/>
        </authorList>
    </citation>
    <scope>NUCLEOTIDE SEQUENCE [LARGE SCALE GENOMIC DNA]</scope>
    <source>
        <strain evidence="4 5">DSM 45928</strain>
    </source>
</reference>
<evidence type="ECO:0000256" key="1">
    <source>
        <dbReference type="ARBA" id="ARBA00023002"/>
    </source>
</evidence>
<dbReference type="PANTHER" id="PTHR43818:SF11">
    <property type="entry name" value="BCDNA.GH03377"/>
    <property type="match status" value="1"/>
</dbReference>
<gene>
    <name evidence="4" type="ORF">FB566_1876</name>
</gene>
<evidence type="ECO:0000259" key="3">
    <source>
        <dbReference type="Pfam" id="PF22725"/>
    </source>
</evidence>
<dbReference type="Gene3D" id="3.40.50.720">
    <property type="entry name" value="NAD(P)-binding Rossmann-like Domain"/>
    <property type="match status" value="1"/>
</dbReference>
<name>A0A543AUV3_9ACTN</name>
<dbReference type="SUPFAM" id="SSF51735">
    <property type="entry name" value="NAD(P)-binding Rossmann-fold domains"/>
    <property type="match status" value="1"/>
</dbReference>
<dbReference type="Pfam" id="PF01408">
    <property type="entry name" value="GFO_IDH_MocA"/>
    <property type="match status" value="1"/>
</dbReference>
<feature type="domain" description="GFO/IDH/MocA-like oxidoreductase" evidence="3">
    <location>
        <begin position="140"/>
        <end position="269"/>
    </location>
</feature>
<keyword evidence="1" id="KW-0560">Oxidoreductase</keyword>
<dbReference type="InterPro" id="IPR050463">
    <property type="entry name" value="Gfo/Idh/MocA_oxidrdct_glycsds"/>
</dbReference>
<feature type="domain" description="Gfo/Idh/MocA-like oxidoreductase N-terminal" evidence="2">
    <location>
        <begin position="15"/>
        <end position="130"/>
    </location>
</feature>
<dbReference type="OrthoDB" id="9792085at2"/>
<proteinExistence type="predicted"/>
<accession>A0A543AUV3</accession>
<dbReference type="InterPro" id="IPR055170">
    <property type="entry name" value="GFO_IDH_MocA-like_dom"/>
</dbReference>
<dbReference type="EMBL" id="VFOW01000001">
    <property type="protein sequence ID" value="TQL76349.1"/>
    <property type="molecule type" value="Genomic_DNA"/>
</dbReference>
<sequence length="368" mass="38937">MAVTEDTTDRSTGYRAGIIGTGFMGRVHTRAIRSAGGTVIGAVGSTPAKGHEFTAEIGAVRGFDTAEAMFADPEVDVVHICTPNHLHEALATAAIAAGKHVVCEKPLSVDANSAASMARAAADAGLVATVPFVNRFHPLMREARHLINEGAIGRLTLAHGSYLQDWLLLPEDDNWRVQARLGGPLRAFGDIGSHWCDLLEFVTGDRIRRVNAQLSTVHSDRTGPVDTEDIATVQFGTESGAIGIAVISQVSAGRKNRMLLELSGTEATLSFDQEQPEVLWLGRRDRSSLLVRDPEVMGPEATRLSRVPAGHAQGYQDCFNAFVADTVAAVAGAVPDGLPDFAAGARAAVLAEAVLSSARTGNWVEVDT</sequence>
<evidence type="ECO:0000313" key="4">
    <source>
        <dbReference type="EMBL" id="TQL76349.1"/>
    </source>
</evidence>
<protein>
    <submittedName>
        <fullName evidence="4">Putative dehydrogenase</fullName>
    </submittedName>
</protein>
<dbReference type="InterPro" id="IPR036291">
    <property type="entry name" value="NAD(P)-bd_dom_sf"/>
</dbReference>
<dbReference type="Pfam" id="PF22725">
    <property type="entry name" value="GFO_IDH_MocA_C3"/>
    <property type="match status" value="1"/>
</dbReference>
<comment type="caution">
    <text evidence="4">The sequence shown here is derived from an EMBL/GenBank/DDBJ whole genome shotgun (WGS) entry which is preliminary data.</text>
</comment>
<dbReference type="SUPFAM" id="SSF55347">
    <property type="entry name" value="Glyceraldehyde-3-phosphate dehydrogenase-like, C-terminal domain"/>
    <property type="match status" value="1"/>
</dbReference>